<dbReference type="InterPro" id="IPR029069">
    <property type="entry name" value="HotDog_dom_sf"/>
</dbReference>
<gene>
    <name evidence="1" type="ORF">DIZ78_04655</name>
</gene>
<dbReference type="Gene3D" id="3.10.129.10">
    <property type="entry name" value="Hotdog Thioesterase"/>
    <property type="match status" value="1"/>
</dbReference>
<accession>A0A370DRX5</accession>
<comment type="caution">
    <text evidence="1">The sequence shown here is derived from an EMBL/GenBank/DDBJ whole genome shotgun (WGS) entry which is preliminary data.</text>
</comment>
<dbReference type="Proteomes" id="UP000254771">
    <property type="component" value="Unassembled WGS sequence"/>
</dbReference>
<dbReference type="InterPro" id="IPR027961">
    <property type="entry name" value="DUF4442"/>
</dbReference>
<reference evidence="1 2" key="1">
    <citation type="journal article" date="2018" name="ISME J.">
        <title>Endosymbiont genomes yield clues of tubeworm success.</title>
        <authorList>
            <person name="Li Y."/>
            <person name="Liles M.R."/>
            <person name="Halanych K.M."/>
        </authorList>
    </citation>
    <scope>NUCLEOTIDE SEQUENCE [LARGE SCALE GENOMIC DNA]</scope>
    <source>
        <strain evidence="1">A1462</strain>
    </source>
</reference>
<name>A0A370DRX5_9GAMM</name>
<dbReference type="EMBL" id="QFXE01000005">
    <property type="protein sequence ID" value="RDH87835.1"/>
    <property type="molecule type" value="Genomic_DNA"/>
</dbReference>
<evidence type="ECO:0008006" key="3">
    <source>
        <dbReference type="Google" id="ProtNLM"/>
    </source>
</evidence>
<organism evidence="1 2">
    <name type="scientific">endosymbiont of Escarpia spicata</name>
    <dbReference type="NCBI Taxonomy" id="2200908"/>
    <lineage>
        <taxon>Bacteria</taxon>
        <taxon>Pseudomonadati</taxon>
        <taxon>Pseudomonadota</taxon>
        <taxon>Gammaproteobacteria</taxon>
        <taxon>sulfur-oxidizing symbionts</taxon>
    </lineage>
</organism>
<dbReference type="Pfam" id="PF14539">
    <property type="entry name" value="DUF4442"/>
    <property type="match status" value="1"/>
</dbReference>
<dbReference type="CDD" id="cd03443">
    <property type="entry name" value="PaaI_thioesterase"/>
    <property type="match status" value="1"/>
</dbReference>
<keyword evidence="2" id="KW-1185">Reference proteome</keyword>
<sequence length="178" mass="20576">MHLTDWLRYTGWISPARRLEWFPPYRSMGVKVLALENGWRKVRLLLPLNRRTRNPGGSMFGGSIALLADPIPALSCNRVFPGHAVWTRHLEVDFRRPGLFGLELRFDFDADVEQRIAADLAQGQRSDPCFEFGFYLPNGEVCAWVINRVAIRPMDQSRSRGGALRRRQSRNRIREKNV</sequence>
<dbReference type="AlphaFoldDB" id="A0A370DRX5"/>
<dbReference type="SUPFAM" id="SSF54637">
    <property type="entry name" value="Thioesterase/thiol ester dehydrase-isomerase"/>
    <property type="match status" value="1"/>
</dbReference>
<protein>
    <recommendedName>
        <fullName evidence="3">DUF4442 domain-containing protein</fullName>
    </recommendedName>
</protein>
<evidence type="ECO:0000313" key="1">
    <source>
        <dbReference type="EMBL" id="RDH87835.1"/>
    </source>
</evidence>
<proteinExistence type="predicted"/>
<evidence type="ECO:0000313" key="2">
    <source>
        <dbReference type="Proteomes" id="UP000254771"/>
    </source>
</evidence>